<dbReference type="InterPro" id="IPR046348">
    <property type="entry name" value="SIS_dom_sf"/>
</dbReference>
<dbReference type="CDD" id="cd05013">
    <property type="entry name" value="SIS_RpiR"/>
    <property type="match status" value="1"/>
</dbReference>
<dbReference type="PROSITE" id="PS51464">
    <property type="entry name" value="SIS"/>
    <property type="match status" value="1"/>
</dbReference>
<keyword evidence="2" id="KW-0238">DNA-binding</keyword>
<evidence type="ECO:0000256" key="2">
    <source>
        <dbReference type="ARBA" id="ARBA00023125"/>
    </source>
</evidence>
<dbReference type="SUPFAM" id="SSF53697">
    <property type="entry name" value="SIS domain"/>
    <property type="match status" value="1"/>
</dbReference>
<evidence type="ECO:0000256" key="1">
    <source>
        <dbReference type="ARBA" id="ARBA00023015"/>
    </source>
</evidence>
<gene>
    <name evidence="6" type="ORF">SAMN06295937_1013109</name>
</gene>
<dbReference type="EMBL" id="FUYP01000013">
    <property type="protein sequence ID" value="SKB68511.1"/>
    <property type="molecule type" value="Genomic_DNA"/>
</dbReference>
<dbReference type="PROSITE" id="PS51071">
    <property type="entry name" value="HTH_RPIR"/>
    <property type="match status" value="1"/>
</dbReference>
<evidence type="ECO:0000313" key="6">
    <source>
        <dbReference type="EMBL" id="SKB68511.1"/>
    </source>
</evidence>
<dbReference type="Pfam" id="PF01380">
    <property type="entry name" value="SIS"/>
    <property type="match status" value="1"/>
</dbReference>
<dbReference type="Proteomes" id="UP000190044">
    <property type="component" value="Unassembled WGS sequence"/>
</dbReference>
<keyword evidence="7" id="KW-1185">Reference proteome</keyword>
<feature type="domain" description="SIS" evidence="5">
    <location>
        <begin position="165"/>
        <end position="307"/>
    </location>
</feature>
<dbReference type="InterPro" id="IPR009057">
    <property type="entry name" value="Homeodomain-like_sf"/>
</dbReference>
<dbReference type="InterPro" id="IPR047640">
    <property type="entry name" value="RpiR-like"/>
</dbReference>
<dbReference type="Pfam" id="PF01418">
    <property type="entry name" value="HTH_6"/>
    <property type="match status" value="1"/>
</dbReference>
<keyword evidence="3" id="KW-0804">Transcription</keyword>
<proteinExistence type="predicted"/>
<dbReference type="PANTHER" id="PTHR30514">
    <property type="entry name" value="GLUCOKINASE"/>
    <property type="match status" value="1"/>
</dbReference>
<name>A0A1T5DA73_9SPHN</name>
<dbReference type="InterPro" id="IPR001347">
    <property type="entry name" value="SIS_dom"/>
</dbReference>
<sequence length="313" mass="33696">MATVALQVLNRYSVFPGEWGRIYLTDVLTAPASAEALRAEIVSRYETLSKRLKQIARYILDEPNDIALETLAVIADRCGVQPSAIVRFAKSFGFEGASQMQRLFRDGLLSNNAALGYSERVRQLDQATSASDIEPANLLSEFVEGNSLAIQNLLQTVSGADMRAAVDLLMAADTVHVAGFRRSFPVASYIAYSLLQAGKRAVFIDGVGGLGLQQVHAMGPDDLLIAISFHPYSEETIAVVNAARTAGGRVLAISDSLVSPVAKPAEQVLQVREAEVRKFRSLSASMCLAQALVINFAFEATRADGKTREDGSA</sequence>
<keyword evidence="1" id="KW-0805">Transcription regulation</keyword>
<feature type="domain" description="HTH rpiR-type" evidence="4">
    <location>
        <begin position="35"/>
        <end position="111"/>
    </location>
</feature>
<dbReference type="InterPro" id="IPR036388">
    <property type="entry name" value="WH-like_DNA-bd_sf"/>
</dbReference>
<evidence type="ECO:0000259" key="4">
    <source>
        <dbReference type="PROSITE" id="PS51071"/>
    </source>
</evidence>
<dbReference type="PANTHER" id="PTHR30514:SF20">
    <property type="entry name" value="TRANSCRIPTIONAL REGULATOR"/>
    <property type="match status" value="1"/>
</dbReference>
<dbReference type="OrthoDB" id="9814005at2"/>
<dbReference type="Gene3D" id="3.40.50.10490">
    <property type="entry name" value="Glucose-6-phosphate isomerase like protein, domain 1"/>
    <property type="match status" value="1"/>
</dbReference>
<dbReference type="SUPFAM" id="SSF46689">
    <property type="entry name" value="Homeodomain-like"/>
    <property type="match status" value="1"/>
</dbReference>
<dbReference type="GO" id="GO:1901135">
    <property type="term" value="P:carbohydrate derivative metabolic process"/>
    <property type="evidence" value="ECO:0007669"/>
    <property type="project" value="InterPro"/>
</dbReference>
<dbReference type="Gene3D" id="1.10.10.10">
    <property type="entry name" value="Winged helix-like DNA-binding domain superfamily/Winged helix DNA-binding domain"/>
    <property type="match status" value="1"/>
</dbReference>
<accession>A0A1T5DA73</accession>
<dbReference type="GO" id="GO:0003700">
    <property type="term" value="F:DNA-binding transcription factor activity"/>
    <property type="evidence" value="ECO:0007669"/>
    <property type="project" value="InterPro"/>
</dbReference>
<organism evidence="6 7">
    <name type="scientific">Sphingopyxis flava</name>
    <dbReference type="NCBI Taxonomy" id="1507287"/>
    <lineage>
        <taxon>Bacteria</taxon>
        <taxon>Pseudomonadati</taxon>
        <taxon>Pseudomonadota</taxon>
        <taxon>Alphaproteobacteria</taxon>
        <taxon>Sphingomonadales</taxon>
        <taxon>Sphingomonadaceae</taxon>
        <taxon>Sphingopyxis</taxon>
    </lineage>
</organism>
<reference evidence="7" key="1">
    <citation type="submission" date="2017-02" db="EMBL/GenBank/DDBJ databases">
        <authorList>
            <person name="Varghese N."/>
            <person name="Submissions S."/>
        </authorList>
    </citation>
    <scope>NUCLEOTIDE SEQUENCE [LARGE SCALE GENOMIC DNA]</scope>
    <source>
        <strain evidence="7">R11H</strain>
    </source>
</reference>
<evidence type="ECO:0000313" key="7">
    <source>
        <dbReference type="Proteomes" id="UP000190044"/>
    </source>
</evidence>
<dbReference type="GO" id="GO:0097367">
    <property type="term" value="F:carbohydrate derivative binding"/>
    <property type="evidence" value="ECO:0007669"/>
    <property type="project" value="InterPro"/>
</dbReference>
<protein>
    <submittedName>
        <fullName evidence="6">Transcriptional regulator, RpiR family</fullName>
    </submittedName>
</protein>
<dbReference type="InterPro" id="IPR000281">
    <property type="entry name" value="HTH_RpiR"/>
</dbReference>
<dbReference type="InterPro" id="IPR035472">
    <property type="entry name" value="RpiR-like_SIS"/>
</dbReference>
<evidence type="ECO:0000256" key="3">
    <source>
        <dbReference type="ARBA" id="ARBA00023163"/>
    </source>
</evidence>
<dbReference type="GO" id="GO:0003677">
    <property type="term" value="F:DNA binding"/>
    <property type="evidence" value="ECO:0007669"/>
    <property type="project" value="UniProtKB-KW"/>
</dbReference>
<evidence type="ECO:0000259" key="5">
    <source>
        <dbReference type="PROSITE" id="PS51464"/>
    </source>
</evidence>
<dbReference type="AlphaFoldDB" id="A0A1T5DA73"/>